<keyword evidence="13" id="KW-1185">Reference proteome</keyword>
<dbReference type="Gene3D" id="3.30.40.10">
    <property type="entry name" value="Zinc/RING finger domain, C3HC4 (zinc finger)"/>
    <property type="match status" value="1"/>
</dbReference>
<feature type="domain" description="RING-type" evidence="12">
    <location>
        <begin position="405"/>
        <end position="443"/>
    </location>
</feature>
<keyword evidence="2 11" id="KW-0812">Transmembrane</keyword>
<feature type="transmembrane region" description="Helical" evidence="11">
    <location>
        <begin position="236"/>
        <end position="257"/>
    </location>
</feature>
<feature type="transmembrane region" description="Helical" evidence="11">
    <location>
        <begin position="352"/>
        <end position="373"/>
    </location>
</feature>
<feature type="transmembrane region" description="Helical" evidence="11">
    <location>
        <begin position="207"/>
        <end position="224"/>
    </location>
</feature>
<dbReference type="RefSeq" id="XP_022825924.1">
    <property type="nucleotide sequence ID" value="XM_022970156.1"/>
</dbReference>
<reference evidence="14" key="1">
    <citation type="submission" date="2025-08" db="UniProtKB">
        <authorList>
            <consortium name="RefSeq"/>
        </authorList>
    </citation>
    <scope>IDENTIFICATION</scope>
    <source>
        <strain evidence="14">Ishihara</strain>
        <tissue evidence="14">Whole body</tissue>
    </source>
</reference>
<keyword evidence="8 11" id="KW-0472">Membrane</keyword>
<accession>A0A9J7EE85</accession>
<dbReference type="OrthoDB" id="9049620at2759"/>
<dbReference type="GeneID" id="111355980"/>
<comment type="subcellular location">
    <subcellularLocation>
        <location evidence="1">Membrane</location>
        <topology evidence="1">Multi-pass membrane protein</topology>
    </subcellularLocation>
</comment>
<dbReference type="AlphaFoldDB" id="A0A9J7EE85"/>
<dbReference type="PANTHER" id="PTHR15860:SF0">
    <property type="entry name" value="LP20373P"/>
    <property type="match status" value="1"/>
</dbReference>
<evidence type="ECO:0000313" key="13">
    <source>
        <dbReference type="Proteomes" id="UP000301870"/>
    </source>
</evidence>
<evidence type="ECO:0000256" key="6">
    <source>
        <dbReference type="ARBA" id="ARBA00022833"/>
    </source>
</evidence>
<evidence type="ECO:0000256" key="10">
    <source>
        <dbReference type="SAM" id="MobiDB-lite"/>
    </source>
</evidence>
<dbReference type="Pfam" id="PF13639">
    <property type="entry name" value="zf-RING_2"/>
    <property type="match status" value="1"/>
</dbReference>
<feature type="transmembrane region" description="Helical" evidence="11">
    <location>
        <begin position="184"/>
        <end position="201"/>
    </location>
</feature>
<dbReference type="InterPro" id="IPR017907">
    <property type="entry name" value="Znf_RING_CS"/>
</dbReference>
<dbReference type="CDD" id="cd16532">
    <property type="entry name" value="RING-HC_RNFT1-like"/>
    <property type="match status" value="1"/>
</dbReference>
<evidence type="ECO:0000256" key="2">
    <source>
        <dbReference type="ARBA" id="ARBA00022692"/>
    </source>
</evidence>
<evidence type="ECO:0000259" key="12">
    <source>
        <dbReference type="PROSITE" id="PS50089"/>
    </source>
</evidence>
<dbReference type="GO" id="GO:0008270">
    <property type="term" value="F:zinc ion binding"/>
    <property type="evidence" value="ECO:0007669"/>
    <property type="project" value="UniProtKB-KW"/>
</dbReference>
<evidence type="ECO:0000256" key="4">
    <source>
        <dbReference type="ARBA" id="ARBA00022771"/>
    </source>
</evidence>
<dbReference type="GO" id="GO:0016020">
    <property type="term" value="C:membrane"/>
    <property type="evidence" value="ECO:0007669"/>
    <property type="project" value="UniProtKB-SubCell"/>
</dbReference>
<evidence type="ECO:0000256" key="11">
    <source>
        <dbReference type="SAM" id="Phobius"/>
    </source>
</evidence>
<feature type="transmembrane region" description="Helical" evidence="11">
    <location>
        <begin position="277"/>
        <end position="298"/>
    </location>
</feature>
<keyword evidence="7 11" id="KW-1133">Transmembrane helix</keyword>
<proteinExistence type="predicted"/>
<keyword evidence="4 9" id="KW-0863">Zinc-finger</keyword>
<dbReference type="Proteomes" id="UP000301870">
    <property type="component" value="Chromosome 22"/>
</dbReference>
<dbReference type="InterPro" id="IPR013083">
    <property type="entry name" value="Znf_RING/FYVE/PHD"/>
</dbReference>
<evidence type="ECO:0000256" key="1">
    <source>
        <dbReference type="ARBA" id="ARBA00004141"/>
    </source>
</evidence>
<keyword evidence="6" id="KW-0862">Zinc</keyword>
<gene>
    <name evidence="14" type="primary">LOC111355980</name>
</gene>
<evidence type="ECO:0000313" key="14">
    <source>
        <dbReference type="RefSeq" id="XP_022825924.1"/>
    </source>
</evidence>
<dbReference type="GO" id="GO:0061630">
    <property type="term" value="F:ubiquitin protein ligase activity"/>
    <property type="evidence" value="ECO:0007669"/>
    <property type="project" value="InterPro"/>
</dbReference>
<dbReference type="SMART" id="SM00184">
    <property type="entry name" value="RING"/>
    <property type="match status" value="1"/>
</dbReference>
<dbReference type="GO" id="GO:1904294">
    <property type="term" value="P:positive regulation of ERAD pathway"/>
    <property type="evidence" value="ECO:0007669"/>
    <property type="project" value="InterPro"/>
</dbReference>
<name>A0A9J7EE85_SPOLT</name>
<evidence type="ECO:0000256" key="3">
    <source>
        <dbReference type="ARBA" id="ARBA00022723"/>
    </source>
</evidence>
<dbReference type="PANTHER" id="PTHR15860">
    <property type="entry name" value="UNCHARACTERIZED RING FINGER-CONTAINING PROTEIN"/>
    <property type="match status" value="1"/>
</dbReference>
<keyword evidence="3" id="KW-0479">Metal-binding</keyword>
<dbReference type="PROSITE" id="PS50089">
    <property type="entry name" value="ZF_RING_2"/>
    <property type="match status" value="1"/>
</dbReference>
<organism evidence="13 14">
    <name type="scientific">Spodoptera litura</name>
    <name type="common">Asian cotton leafworm</name>
    <dbReference type="NCBI Taxonomy" id="69820"/>
    <lineage>
        <taxon>Eukaryota</taxon>
        <taxon>Metazoa</taxon>
        <taxon>Ecdysozoa</taxon>
        <taxon>Arthropoda</taxon>
        <taxon>Hexapoda</taxon>
        <taxon>Insecta</taxon>
        <taxon>Pterygota</taxon>
        <taxon>Neoptera</taxon>
        <taxon>Endopterygota</taxon>
        <taxon>Lepidoptera</taxon>
        <taxon>Glossata</taxon>
        <taxon>Ditrysia</taxon>
        <taxon>Noctuoidea</taxon>
        <taxon>Noctuidae</taxon>
        <taxon>Amphipyrinae</taxon>
        <taxon>Spodoptera</taxon>
    </lineage>
</organism>
<dbReference type="SUPFAM" id="SSF57850">
    <property type="entry name" value="RING/U-box"/>
    <property type="match status" value="1"/>
</dbReference>
<dbReference type="InterPro" id="IPR001841">
    <property type="entry name" value="Znf_RING"/>
</dbReference>
<protein>
    <submittedName>
        <fullName evidence="14">RING finger and transmembrane domain-containing protein 2</fullName>
    </submittedName>
</protein>
<evidence type="ECO:0000256" key="5">
    <source>
        <dbReference type="ARBA" id="ARBA00022786"/>
    </source>
</evidence>
<dbReference type="KEGG" id="sliu:111355980"/>
<evidence type="ECO:0000256" key="7">
    <source>
        <dbReference type="ARBA" id="ARBA00022989"/>
    </source>
</evidence>
<evidence type="ECO:0000256" key="9">
    <source>
        <dbReference type="PROSITE-ProRule" id="PRU00175"/>
    </source>
</evidence>
<evidence type="ECO:0000256" key="8">
    <source>
        <dbReference type="ARBA" id="ARBA00023136"/>
    </source>
</evidence>
<feature type="transmembrane region" description="Helical" evidence="11">
    <location>
        <begin position="318"/>
        <end position="340"/>
    </location>
</feature>
<dbReference type="InterPro" id="IPR044235">
    <property type="entry name" value="RNFT1/2"/>
</dbReference>
<feature type="region of interest" description="Disordered" evidence="10">
    <location>
        <begin position="1"/>
        <end position="43"/>
    </location>
</feature>
<sequence>MAHPNHVTLDIEDEEPAEMAPRHNYRGAGEPSPRQPPQFRDRPMGLGDQLQSVIREIRPIVEQARIQTRTNRLSLPIWMPRAIPAPPPYMVDPTPRPLSSVAHVNLGANAQTYAVNDRGVPITHRTQHDVLISNSESSLSEPDQEQEIVSVNPANNNNIHENADNESQSDDGSQVVDVRATLNILIRYAPFYFILIIKFLYDCREGIFTFLILFVTFTHCNSIIRRENVKQMHRSLSSCLLEMFTTLGIVAIVHYLFGHGKLLYNVVMFPAYSNLNIWELLWLIILTDLIVKIITVNIKMVVTILPSSILPYQKRGRVFLFMESVSQLYRSLLTIQPWIFYLMQSYDDSEKLMGMFLTSIYVICKIIEVTIRLRVFKNAAWSMVQNVDLGTKPSREQLSAAGEACPICHDEYTTPVRLDCSHIFCELCISAWLDREHTCPLCRAKVSDEPTWRDGSTTFDFQLY</sequence>
<keyword evidence="5" id="KW-0833">Ubl conjugation pathway</keyword>
<dbReference type="PROSITE" id="PS00518">
    <property type="entry name" value="ZF_RING_1"/>
    <property type="match status" value="1"/>
</dbReference>